<protein>
    <submittedName>
        <fullName evidence="7">ABC transporter permease</fullName>
    </submittedName>
</protein>
<sequence>MDVLLEIFGSANFWAAAIRIATPLIFGVLGALVCERAGVLNLGIEGIFVAGAMAGWLAVYLGVGLWGGVLVAALAGAAFGLLHAFLTVILGLSQHVSGIGITLLATSLSYFTYRTALPDVSSPPRIVPFQPLDIPGLTDLPFIGPVLSQQTLLTVLAFALVGVVALVLYRMPLGLAIRAVGDNPAAVEAQGLSVQGLRIGAVVVGSALMALGGAFLTMSAFDAFFFGMVNGRGWICIALVVFASWQPGKALLGALLFGAFDAFQIRLQAEIGQVVPGQVFLMLPYLLSIVALVLVARRADYPRALLQPWFKGQRH</sequence>
<proteinExistence type="predicted"/>
<evidence type="ECO:0000313" key="7">
    <source>
        <dbReference type="EMBL" id="MBS3847089.1"/>
    </source>
</evidence>
<feature type="transmembrane region" description="Helical" evidence="6">
    <location>
        <begin position="65"/>
        <end position="89"/>
    </location>
</feature>
<dbReference type="CDD" id="cd06580">
    <property type="entry name" value="TM_PBP1_transp_TpRbsC_like"/>
    <property type="match status" value="1"/>
</dbReference>
<feature type="transmembrane region" description="Helical" evidence="6">
    <location>
        <begin position="39"/>
        <end position="59"/>
    </location>
</feature>
<dbReference type="PANTHER" id="PTHR43370:SF2">
    <property type="entry name" value="ABC TRANSPORTER PERMEASE PROTEIN"/>
    <property type="match status" value="1"/>
</dbReference>
<dbReference type="AlphaFoldDB" id="A0A942IBU9"/>
<dbReference type="RefSeq" id="WP_212656746.1">
    <property type="nucleotide sequence ID" value="NZ_JAGXTP010000001.1"/>
</dbReference>
<gene>
    <name evidence="7" type="ORF">KD146_00125</name>
</gene>
<evidence type="ECO:0000256" key="2">
    <source>
        <dbReference type="ARBA" id="ARBA00022475"/>
    </source>
</evidence>
<comment type="caution">
    <text evidence="7">The sequence shown here is derived from an EMBL/GenBank/DDBJ whole genome shotgun (WGS) entry which is preliminary data.</text>
</comment>
<evidence type="ECO:0000256" key="4">
    <source>
        <dbReference type="ARBA" id="ARBA00022989"/>
    </source>
</evidence>
<evidence type="ECO:0000313" key="8">
    <source>
        <dbReference type="Proteomes" id="UP000678281"/>
    </source>
</evidence>
<dbReference type="EMBL" id="JAGXTP010000001">
    <property type="protein sequence ID" value="MBS3847089.1"/>
    <property type="molecule type" value="Genomic_DNA"/>
</dbReference>
<feature type="transmembrane region" description="Helical" evidence="6">
    <location>
        <begin position="199"/>
        <end position="218"/>
    </location>
</feature>
<feature type="transmembrane region" description="Helical" evidence="6">
    <location>
        <begin position="224"/>
        <end position="243"/>
    </location>
</feature>
<dbReference type="Proteomes" id="UP000678281">
    <property type="component" value="Unassembled WGS sequence"/>
</dbReference>
<dbReference type="GO" id="GO:0022857">
    <property type="term" value="F:transmembrane transporter activity"/>
    <property type="evidence" value="ECO:0007669"/>
    <property type="project" value="InterPro"/>
</dbReference>
<evidence type="ECO:0000256" key="6">
    <source>
        <dbReference type="SAM" id="Phobius"/>
    </source>
</evidence>
<keyword evidence="5 6" id="KW-0472">Membrane</keyword>
<feature type="transmembrane region" description="Helical" evidence="6">
    <location>
        <begin position="12"/>
        <end position="32"/>
    </location>
</feature>
<reference evidence="7" key="1">
    <citation type="submission" date="2021-04" db="EMBL/GenBank/DDBJ databases">
        <title>Devosia litorisediminis sp. nov., isolated from a sand dune.</title>
        <authorList>
            <person name="Park S."/>
            <person name="Yoon J.-H."/>
        </authorList>
    </citation>
    <scope>NUCLEOTIDE SEQUENCE</scope>
    <source>
        <strain evidence="7">BSSL-BM10</strain>
    </source>
</reference>
<keyword evidence="2" id="KW-1003">Cell membrane</keyword>
<evidence type="ECO:0000256" key="3">
    <source>
        <dbReference type="ARBA" id="ARBA00022692"/>
    </source>
</evidence>
<dbReference type="Pfam" id="PF02653">
    <property type="entry name" value="BPD_transp_2"/>
    <property type="match status" value="1"/>
</dbReference>
<evidence type="ECO:0000256" key="5">
    <source>
        <dbReference type="ARBA" id="ARBA00023136"/>
    </source>
</evidence>
<dbReference type="GO" id="GO:0005886">
    <property type="term" value="C:plasma membrane"/>
    <property type="evidence" value="ECO:0007669"/>
    <property type="project" value="UniProtKB-SubCell"/>
</dbReference>
<keyword evidence="3 6" id="KW-0812">Transmembrane</keyword>
<feature type="transmembrane region" description="Helical" evidence="6">
    <location>
        <begin position="151"/>
        <end position="169"/>
    </location>
</feature>
<organism evidence="7 8">
    <name type="scientific">Devosia litorisediminis</name>
    <dbReference type="NCBI Taxonomy" id="2829817"/>
    <lineage>
        <taxon>Bacteria</taxon>
        <taxon>Pseudomonadati</taxon>
        <taxon>Pseudomonadota</taxon>
        <taxon>Alphaproteobacteria</taxon>
        <taxon>Hyphomicrobiales</taxon>
        <taxon>Devosiaceae</taxon>
        <taxon>Devosia</taxon>
    </lineage>
</organism>
<name>A0A942IBU9_9HYPH</name>
<dbReference type="InterPro" id="IPR001851">
    <property type="entry name" value="ABC_transp_permease"/>
</dbReference>
<feature type="transmembrane region" description="Helical" evidence="6">
    <location>
        <begin position="279"/>
        <end position="296"/>
    </location>
</feature>
<dbReference type="PANTHER" id="PTHR43370">
    <property type="entry name" value="SUGAR ABC TRANSPORTER INTEGRAL MEMBRANE PROTEIN-RELATED"/>
    <property type="match status" value="1"/>
</dbReference>
<accession>A0A942IBU9</accession>
<keyword evidence="4 6" id="KW-1133">Transmembrane helix</keyword>
<keyword evidence="8" id="KW-1185">Reference proteome</keyword>
<comment type="subcellular location">
    <subcellularLocation>
        <location evidence="1">Cell membrane</location>
        <topology evidence="1">Multi-pass membrane protein</topology>
    </subcellularLocation>
</comment>
<evidence type="ECO:0000256" key="1">
    <source>
        <dbReference type="ARBA" id="ARBA00004651"/>
    </source>
</evidence>